<evidence type="ECO:0000313" key="1">
    <source>
        <dbReference type="EnsemblMetazoa" id="GPPI017516-PA"/>
    </source>
</evidence>
<name>A0A1B0B3F0_9MUSC</name>
<proteinExistence type="predicted"/>
<accession>A0A1B0B3F0</accession>
<sequence length="94" mass="11117">MKLTKRHHARMKCIMYGEERTDPPEALIQLNQSKATAVLYQLWVNVYINGPLPKAMQNRIFISIHVQEFKENNLMFSFRESLKTHVFSTDIFCE</sequence>
<reference evidence="2" key="1">
    <citation type="submission" date="2015-01" db="EMBL/GenBank/DDBJ databases">
        <authorList>
            <person name="Aksoy S."/>
            <person name="Warren W."/>
            <person name="Wilson R.K."/>
        </authorList>
    </citation>
    <scope>NUCLEOTIDE SEQUENCE [LARGE SCALE GENOMIC DNA]</scope>
    <source>
        <strain evidence="2">IAEA</strain>
    </source>
</reference>
<dbReference type="Proteomes" id="UP000092460">
    <property type="component" value="Unassembled WGS sequence"/>
</dbReference>
<protein>
    <submittedName>
        <fullName evidence="1">Uncharacterized protein</fullName>
    </submittedName>
</protein>
<dbReference type="EMBL" id="JXJN01007813">
    <property type="status" value="NOT_ANNOTATED_CDS"/>
    <property type="molecule type" value="Genomic_DNA"/>
</dbReference>
<dbReference type="EnsemblMetazoa" id="GPPI017516-RA">
    <property type="protein sequence ID" value="GPPI017516-PA"/>
    <property type="gene ID" value="GPPI017516"/>
</dbReference>
<organism evidence="1 2">
    <name type="scientific">Glossina palpalis gambiensis</name>
    <dbReference type="NCBI Taxonomy" id="67801"/>
    <lineage>
        <taxon>Eukaryota</taxon>
        <taxon>Metazoa</taxon>
        <taxon>Ecdysozoa</taxon>
        <taxon>Arthropoda</taxon>
        <taxon>Hexapoda</taxon>
        <taxon>Insecta</taxon>
        <taxon>Pterygota</taxon>
        <taxon>Neoptera</taxon>
        <taxon>Endopterygota</taxon>
        <taxon>Diptera</taxon>
        <taxon>Brachycera</taxon>
        <taxon>Muscomorpha</taxon>
        <taxon>Hippoboscoidea</taxon>
        <taxon>Glossinidae</taxon>
        <taxon>Glossina</taxon>
    </lineage>
</organism>
<reference evidence="1" key="2">
    <citation type="submission" date="2020-05" db="UniProtKB">
        <authorList>
            <consortium name="EnsemblMetazoa"/>
        </authorList>
    </citation>
    <scope>IDENTIFICATION</scope>
    <source>
        <strain evidence="1">IAEA</strain>
    </source>
</reference>
<evidence type="ECO:0000313" key="2">
    <source>
        <dbReference type="Proteomes" id="UP000092460"/>
    </source>
</evidence>
<dbReference type="VEuPathDB" id="VectorBase:GPPI017516"/>
<dbReference type="AlphaFoldDB" id="A0A1B0B3F0"/>
<keyword evidence="2" id="KW-1185">Reference proteome</keyword>